<evidence type="ECO:0000313" key="3">
    <source>
        <dbReference type="Proteomes" id="UP001219901"/>
    </source>
</evidence>
<name>A0AAJ5ZKW5_9CHLR</name>
<dbReference type="EMBL" id="CP046147">
    <property type="protein sequence ID" value="WFG40576.1"/>
    <property type="molecule type" value="Genomic_DNA"/>
</dbReference>
<evidence type="ECO:0000313" key="2">
    <source>
        <dbReference type="EMBL" id="WFG40576.1"/>
    </source>
</evidence>
<reference evidence="2" key="2">
    <citation type="journal article" date="2023" name="Nat. Commun.">
        <title>Cultivation of marine bacteria of the SAR202 clade.</title>
        <authorList>
            <person name="Lim Y."/>
            <person name="Seo J.H."/>
            <person name="Giovannoni S.J."/>
            <person name="Kang I."/>
            <person name="Cho J.C."/>
        </authorList>
    </citation>
    <scope>NUCLEOTIDE SEQUENCE</scope>
    <source>
        <strain evidence="2">JH1073</strain>
    </source>
</reference>
<evidence type="ECO:0000313" key="1">
    <source>
        <dbReference type="EMBL" id="MDG0866483.1"/>
    </source>
</evidence>
<sequence>MFGMGVVVLQLEIVGLRLVGDFKRIDLFVSGQEHGIFWSINEKSHRISDGFSKISGGANETVGGTYLDSFDLKHRCR</sequence>
<accession>A0AAJ5ZKW5</accession>
<keyword evidence="3" id="KW-1185">Reference proteome</keyword>
<dbReference type="EMBL" id="WMBE01000002">
    <property type="protein sequence ID" value="MDG0866483.1"/>
    <property type="molecule type" value="Genomic_DNA"/>
</dbReference>
<dbReference type="Proteomes" id="UP001321249">
    <property type="component" value="Unassembled WGS sequence"/>
</dbReference>
<dbReference type="AlphaFoldDB" id="A0AAJ5ZKW5"/>
<reference evidence="3" key="3">
    <citation type="submission" date="2023-06" db="EMBL/GenBank/DDBJ databases">
        <title>Pangenomics reveal diversification of enzyme families and niche specialization in globally abundant SAR202 bacteria.</title>
        <authorList>
            <person name="Saw J.H.W."/>
        </authorList>
    </citation>
    <scope>NUCLEOTIDE SEQUENCE [LARGE SCALE GENOMIC DNA]</scope>
    <source>
        <strain evidence="3">JH1073</strain>
    </source>
</reference>
<organism evidence="2 3">
    <name type="scientific">Candidatus Lucifugimonas marina</name>
    <dbReference type="NCBI Taxonomy" id="3038979"/>
    <lineage>
        <taxon>Bacteria</taxon>
        <taxon>Bacillati</taxon>
        <taxon>Chloroflexota</taxon>
        <taxon>Dehalococcoidia</taxon>
        <taxon>SAR202 cluster</taxon>
        <taxon>Candidatus Lucifugimonadales</taxon>
        <taxon>Candidatus Lucifugimonadaceae</taxon>
        <taxon>Candidatus Lucifugimonas</taxon>
    </lineage>
</organism>
<gene>
    <name evidence="1" type="ORF">GKO46_05270</name>
    <name evidence="2" type="ORF">GKO48_13515</name>
</gene>
<protein>
    <submittedName>
        <fullName evidence="2">Uncharacterized protein</fullName>
    </submittedName>
</protein>
<dbReference type="Proteomes" id="UP001219901">
    <property type="component" value="Chromosome"/>
</dbReference>
<dbReference type="RefSeq" id="WP_342823933.1">
    <property type="nucleotide sequence ID" value="NZ_WMBD01000002.1"/>
</dbReference>
<evidence type="ECO:0000313" key="4">
    <source>
        <dbReference type="Proteomes" id="UP001321249"/>
    </source>
</evidence>
<proteinExistence type="predicted"/>
<reference evidence="3 4" key="1">
    <citation type="submission" date="2019-11" db="EMBL/GenBank/DDBJ databases">
        <authorList>
            <person name="Cho J.-C."/>
        </authorList>
    </citation>
    <scope>NUCLEOTIDE SEQUENCE [LARGE SCALE GENOMIC DNA]</scope>
    <source>
        <strain evidence="2 3">JH1073</strain>
        <strain evidence="1 4">JH702</strain>
    </source>
</reference>